<dbReference type="InterPro" id="IPR036322">
    <property type="entry name" value="WD40_repeat_dom_sf"/>
</dbReference>
<dbReference type="Proteomes" id="UP001201812">
    <property type="component" value="Unassembled WGS sequence"/>
</dbReference>
<protein>
    <submittedName>
        <fullName evidence="1">Uncharacterized protein</fullName>
    </submittedName>
</protein>
<comment type="caution">
    <text evidence="1">The sequence shown here is derived from an EMBL/GenBank/DDBJ whole genome shotgun (WGS) entry which is preliminary data.</text>
</comment>
<dbReference type="EMBL" id="JAKKPZ010000018">
    <property type="protein sequence ID" value="KAI1712434.1"/>
    <property type="molecule type" value="Genomic_DNA"/>
</dbReference>
<evidence type="ECO:0000313" key="1">
    <source>
        <dbReference type="EMBL" id="KAI1712434.1"/>
    </source>
</evidence>
<dbReference type="InterPro" id="IPR015943">
    <property type="entry name" value="WD40/YVTN_repeat-like_dom_sf"/>
</dbReference>
<dbReference type="Gene3D" id="2.130.10.10">
    <property type="entry name" value="YVTN repeat-like/Quinoprotein amine dehydrogenase"/>
    <property type="match status" value="1"/>
</dbReference>
<organism evidence="1 2">
    <name type="scientific">Ditylenchus destructor</name>
    <dbReference type="NCBI Taxonomy" id="166010"/>
    <lineage>
        <taxon>Eukaryota</taxon>
        <taxon>Metazoa</taxon>
        <taxon>Ecdysozoa</taxon>
        <taxon>Nematoda</taxon>
        <taxon>Chromadorea</taxon>
        <taxon>Rhabditida</taxon>
        <taxon>Tylenchina</taxon>
        <taxon>Tylenchomorpha</taxon>
        <taxon>Sphaerularioidea</taxon>
        <taxon>Anguinidae</taxon>
        <taxon>Anguininae</taxon>
        <taxon>Ditylenchus</taxon>
    </lineage>
</organism>
<keyword evidence="2" id="KW-1185">Reference proteome</keyword>
<proteinExistence type="predicted"/>
<evidence type="ECO:0000313" key="2">
    <source>
        <dbReference type="Proteomes" id="UP001201812"/>
    </source>
</evidence>
<dbReference type="AlphaFoldDB" id="A0AAD4R5Y8"/>
<accession>A0AAD4R5Y8</accession>
<name>A0AAD4R5Y8_9BILA</name>
<reference evidence="1" key="1">
    <citation type="submission" date="2022-01" db="EMBL/GenBank/DDBJ databases">
        <title>Genome Sequence Resource for Two Populations of Ditylenchus destructor, the Migratory Endoparasitic Phytonematode.</title>
        <authorList>
            <person name="Zhang H."/>
            <person name="Lin R."/>
            <person name="Xie B."/>
        </authorList>
    </citation>
    <scope>NUCLEOTIDE SEQUENCE</scope>
    <source>
        <strain evidence="1">BazhouSP</strain>
    </source>
</reference>
<sequence length="406" mass="45933">MTARRLKPCFAHFGIESGVSALFQTIIQLDGVKENVIFAGTNTGKCLLFSIRTSKLVATVYEDPNSRQIMGIGEWSFSSETQVDLDENNGASCSDETKQLRIWIHFRGSAVEVFDCFANSTQSQPLRLNMSCKIETAHYSFCRAISDRKNARFILPDYQNESNMLRIRYKKGGEKCFALSEEFLNNSFIKRMKSSNLKFDAENAKQLRLFKGMLMAVDVNINPPSHYKLDQDRILLAFEDSTVAIFDMRTKEVIDCIKHPKHQQFIGLTSRATDDFVYIAVSVMTQVYMMKYSFREEQLSVSCVVKKCKSINCSALEFCGNTLACGFNNGFAEVYRIDFGTEKAETIATSDFHEDSIQTIKWIMSSKCYENSALKIGEEKANQAESKTNLLLIGSSDGKLSFYDSV</sequence>
<dbReference type="SUPFAM" id="SSF50978">
    <property type="entry name" value="WD40 repeat-like"/>
    <property type="match status" value="1"/>
</dbReference>
<gene>
    <name evidence="1" type="ORF">DdX_09519</name>
</gene>